<feature type="domain" description="Membrane transport protein MMPL" evidence="8">
    <location>
        <begin position="1"/>
        <end position="52"/>
    </location>
</feature>
<accession>A0ABV4C7G1</accession>
<organism evidence="9 10">
    <name type="scientific">Mycobacterium servetii</name>
    <dbReference type="NCBI Taxonomy" id="3237418"/>
    <lineage>
        <taxon>Bacteria</taxon>
        <taxon>Bacillati</taxon>
        <taxon>Actinomycetota</taxon>
        <taxon>Actinomycetes</taxon>
        <taxon>Mycobacteriales</taxon>
        <taxon>Mycobacteriaceae</taxon>
        <taxon>Mycobacterium</taxon>
    </lineage>
</organism>
<evidence type="ECO:0000313" key="10">
    <source>
        <dbReference type="Proteomes" id="UP001564760"/>
    </source>
</evidence>
<dbReference type="InterPro" id="IPR050545">
    <property type="entry name" value="Mycobact_MmpL"/>
</dbReference>
<evidence type="ECO:0000256" key="5">
    <source>
        <dbReference type="ARBA" id="ARBA00022989"/>
    </source>
</evidence>
<keyword evidence="3" id="KW-1003">Cell membrane</keyword>
<comment type="similarity">
    <text evidence="2">Belongs to the resistance-nodulation-cell division (RND) (TC 2.A.6) family. MmpL subfamily.</text>
</comment>
<dbReference type="RefSeq" id="WP_369739708.1">
    <property type="nucleotide sequence ID" value="NZ_JBGEDP010000001.1"/>
</dbReference>
<feature type="transmembrane region" description="Helical" evidence="7">
    <location>
        <begin position="6"/>
        <end position="25"/>
    </location>
</feature>
<evidence type="ECO:0000313" key="9">
    <source>
        <dbReference type="EMBL" id="MEY8017416.1"/>
    </source>
</evidence>
<comment type="subcellular location">
    <subcellularLocation>
        <location evidence="1">Cell membrane</location>
        <topology evidence="1">Multi-pass membrane protein</topology>
    </subcellularLocation>
</comment>
<dbReference type="EMBL" id="JBGEDP010000001">
    <property type="protein sequence ID" value="MEY8017416.1"/>
    <property type="molecule type" value="Genomic_DNA"/>
</dbReference>
<feature type="transmembrane region" description="Helical" evidence="7">
    <location>
        <begin position="45"/>
        <end position="67"/>
    </location>
</feature>
<keyword evidence="4 7" id="KW-0812">Transmembrane</keyword>
<dbReference type="PANTHER" id="PTHR33406">
    <property type="entry name" value="MEMBRANE PROTEIN MJ1562-RELATED"/>
    <property type="match status" value="1"/>
</dbReference>
<reference evidence="9 10" key="1">
    <citation type="submission" date="2024-08" db="EMBL/GenBank/DDBJ databases">
        <title>Mycobacterium servetensis sp. nov., a novel rapid-growing mycobacterial species recovered from a human patient in Zaragoza, Spain.</title>
        <authorList>
            <person name="Tristancho-Baro A.I."/>
            <person name="Buenestado-Serrano S."/>
            <person name="Garcia De Viedma D."/>
            <person name="Milagro-Beamonte A."/>
            <person name="Burillo N."/>
            <person name="Sanz S."/>
            <person name="Lopez-Calleja A.I."/>
            <person name="Penas-Utrilla D."/>
            <person name="Guardingo M."/>
            <person name="Garcia M.J."/>
            <person name="Vinuelas-Bayon J."/>
        </authorList>
    </citation>
    <scope>NUCLEOTIDE SEQUENCE [LARGE SCALE GENOMIC DNA]</scope>
    <source>
        <strain evidence="10">HUMS_12744610</strain>
    </source>
</reference>
<dbReference type="Proteomes" id="UP001564760">
    <property type="component" value="Unassembled WGS sequence"/>
</dbReference>
<sequence length="141" mass="15514">MLFAVASALTVTPAVLLIGAQRFGLFEPRKRARSATLWRRMGIRIARWPVPIFVATTAVLVLFMLAIPTGQLNNDELDFVPKNVPSSRGLSAAKKHFPLSQMSPDVVLIEADHDLRNSADIGLLERAARTISQRPDVNSVQ</sequence>
<protein>
    <submittedName>
        <fullName evidence="9">MMPL family transporter</fullName>
    </submittedName>
</protein>
<dbReference type="Pfam" id="PF03176">
    <property type="entry name" value="MMPL"/>
    <property type="match status" value="1"/>
</dbReference>
<proteinExistence type="inferred from homology"/>
<evidence type="ECO:0000256" key="1">
    <source>
        <dbReference type="ARBA" id="ARBA00004651"/>
    </source>
</evidence>
<keyword evidence="5 7" id="KW-1133">Transmembrane helix</keyword>
<evidence type="ECO:0000259" key="8">
    <source>
        <dbReference type="Pfam" id="PF03176"/>
    </source>
</evidence>
<name>A0ABV4C7G1_9MYCO</name>
<dbReference type="PANTHER" id="PTHR33406:SF6">
    <property type="entry name" value="MEMBRANE PROTEIN YDGH-RELATED"/>
    <property type="match status" value="1"/>
</dbReference>
<evidence type="ECO:0000256" key="4">
    <source>
        <dbReference type="ARBA" id="ARBA00022692"/>
    </source>
</evidence>
<evidence type="ECO:0000256" key="7">
    <source>
        <dbReference type="SAM" id="Phobius"/>
    </source>
</evidence>
<dbReference type="InterPro" id="IPR004869">
    <property type="entry name" value="MMPL_dom"/>
</dbReference>
<gene>
    <name evidence="9" type="ORF">AB8998_21675</name>
</gene>
<evidence type="ECO:0000256" key="6">
    <source>
        <dbReference type="ARBA" id="ARBA00023136"/>
    </source>
</evidence>
<evidence type="ECO:0000256" key="2">
    <source>
        <dbReference type="ARBA" id="ARBA00010157"/>
    </source>
</evidence>
<keyword evidence="6 7" id="KW-0472">Membrane</keyword>
<evidence type="ECO:0000256" key="3">
    <source>
        <dbReference type="ARBA" id="ARBA00022475"/>
    </source>
</evidence>
<comment type="caution">
    <text evidence="9">The sequence shown here is derived from an EMBL/GenBank/DDBJ whole genome shotgun (WGS) entry which is preliminary data.</text>
</comment>
<keyword evidence="10" id="KW-1185">Reference proteome</keyword>